<dbReference type="PROSITE" id="PS01081">
    <property type="entry name" value="HTH_TETR_1"/>
    <property type="match status" value="1"/>
</dbReference>
<evidence type="ECO:0000256" key="1">
    <source>
        <dbReference type="ARBA" id="ARBA00023125"/>
    </source>
</evidence>
<dbReference type="PANTHER" id="PTHR30055">
    <property type="entry name" value="HTH-TYPE TRANSCRIPTIONAL REGULATOR RUTR"/>
    <property type="match status" value="1"/>
</dbReference>
<dbReference type="AlphaFoldDB" id="A0A1H3SEP0"/>
<dbReference type="EMBL" id="FNOK01000064">
    <property type="protein sequence ID" value="SDZ36543.1"/>
    <property type="molecule type" value="Genomic_DNA"/>
</dbReference>
<dbReference type="SUPFAM" id="SSF46689">
    <property type="entry name" value="Homeodomain-like"/>
    <property type="match status" value="1"/>
</dbReference>
<dbReference type="InterPro" id="IPR050109">
    <property type="entry name" value="HTH-type_TetR-like_transc_reg"/>
</dbReference>
<organism evidence="4 5">
    <name type="scientific">Saccharopolyspora shandongensis</name>
    <dbReference type="NCBI Taxonomy" id="418495"/>
    <lineage>
        <taxon>Bacteria</taxon>
        <taxon>Bacillati</taxon>
        <taxon>Actinomycetota</taxon>
        <taxon>Actinomycetes</taxon>
        <taxon>Pseudonocardiales</taxon>
        <taxon>Pseudonocardiaceae</taxon>
        <taxon>Saccharopolyspora</taxon>
    </lineage>
</organism>
<dbReference type="Gene3D" id="1.10.357.10">
    <property type="entry name" value="Tetracycline Repressor, domain 2"/>
    <property type="match status" value="1"/>
</dbReference>
<dbReference type="Pfam" id="PF00440">
    <property type="entry name" value="TetR_N"/>
    <property type="match status" value="1"/>
</dbReference>
<protein>
    <submittedName>
        <fullName evidence="4">Transcriptional regulator, TetR family</fullName>
    </submittedName>
</protein>
<name>A0A1H3SEP0_9PSEU</name>
<gene>
    <name evidence="4" type="ORF">SAMN05216215_106420</name>
</gene>
<accession>A0A1H3SEP0</accession>
<evidence type="ECO:0000313" key="4">
    <source>
        <dbReference type="EMBL" id="SDZ36543.1"/>
    </source>
</evidence>
<dbReference type="Proteomes" id="UP000199529">
    <property type="component" value="Unassembled WGS sequence"/>
</dbReference>
<evidence type="ECO:0000256" key="2">
    <source>
        <dbReference type="PROSITE-ProRule" id="PRU00335"/>
    </source>
</evidence>
<dbReference type="InterPro" id="IPR023772">
    <property type="entry name" value="DNA-bd_HTH_TetR-type_CS"/>
</dbReference>
<dbReference type="GO" id="GO:0000976">
    <property type="term" value="F:transcription cis-regulatory region binding"/>
    <property type="evidence" value="ECO:0007669"/>
    <property type="project" value="TreeGrafter"/>
</dbReference>
<evidence type="ECO:0000313" key="5">
    <source>
        <dbReference type="Proteomes" id="UP000199529"/>
    </source>
</evidence>
<dbReference type="Gene3D" id="1.10.10.60">
    <property type="entry name" value="Homeodomain-like"/>
    <property type="match status" value="1"/>
</dbReference>
<sequence>MLDAAAELIGQRGFRETTIDDIAKAVGASRATLYSYFPSKDMIVREIVIEMWDRAESLYRDFGALEEWSRASIGGWVEHVVATWEHSRDRLRVQSSGLVRYDEFYLDYHHRFVTALTANADQWQRFDDADVQTRALLLISGLELFLNTWLVRGWPADRAGAIDTITDVWCAALLVD</sequence>
<feature type="domain" description="HTH tetR-type" evidence="3">
    <location>
        <begin position="1"/>
        <end position="55"/>
    </location>
</feature>
<evidence type="ECO:0000259" key="3">
    <source>
        <dbReference type="PROSITE" id="PS50977"/>
    </source>
</evidence>
<dbReference type="STRING" id="418495.SAMN05216215_106420"/>
<proteinExistence type="predicted"/>
<dbReference type="InterPro" id="IPR009057">
    <property type="entry name" value="Homeodomain-like_sf"/>
</dbReference>
<dbReference type="PROSITE" id="PS50977">
    <property type="entry name" value="HTH_TETR_2"/>
    <property type="match status" value="1"/>
</dbReference>
<feature type="DNA-binding region" description="H-T-H motif" evidence="2">
    <location>
        <begin position="18"/>
        <end position="37"/>
    </location>
</feature>
<reference evidence="5" key="1">
    <citation type="submission" date="2016-10" db="EMBL/GenBank/DDBJ databases">
        <authorList>
            <person name="Varghese N."/>
            <person name="Submissions S."/>
        </authorList>
    </citation>
    <scope>NUCLEOTIDE SEQUENCE [LARGE SCALE GENOMIC DNA]</scope>
    <source>
        <strain evidence="5">CGMCC 4.3530</strain>
    </source>
</reference>
<keyword evidence="1 2" id="KW-0238">DNA-binding</keyword>
<dbReference type="GO" id="GO:0003700">
    <property type="term" value="F:DNA-binding transcription factor activity"/>
    <property type="evidence" value="ECO:0007669"/>
    <property type="project" value="TreeGrafter"/>
</dbReference>
<dbReference type="PRINTS" id="PR00455">
    <property type="entry name" value="HTHTETR"/>
</dbReference>
<dbReference type="InterPro" id="IPR001647">
    <property type="entry name" value="HTH_TetR"/>
</dbReference>
<dbReference type="PANTHER" id="PTHR30055:SF226">
    <property type="entry name" value="HTH-TYPE TRANSCRIPTIONAL REGULATOR PKSA"/>
    <property type="match status" value="1"/>
</dbReference>
<keyword evidence="5" id="KW-1185">Reference proteome</keyword>